<dbReference type="OrthoDB" id="529205at2759"/>
<dbReference type="AlphaFoldDB" id="A0A6G1GF75"/>
<dbReference type="RefSeq" id="XP_033538396.1">
    <property type="nucleotide sequence ID" value="XM_033675414.1"/>
</dbReference>
<evidence type="ECO:0000313" key="2">
    <source>
        <dbReference type="EMBL" id="KAF1816765.1"/>
    </source>
</evidence>
<feature type="compositionally biased region" description="Basic and acidic residues" evidence="1">
    <location>
        <begin position="1"/>
        <end position="10"/>
    </location>
</feature>
<organism evidence="2">
    <name type="scientific">Eremomyces bilateralis CBS 781.70</name>
    <dbReference type="NCBI Taxonomy" id="1392243"/>
    <lineage>
        <taxon>Eukaryota</taxon>
        <taxon>Fungi</taxon>
        <taxon>Dikarya</taxon>
        <taxon>Ascomycota</taxon>
        <taxon>Pezizomycotina</taxon>
        <taxon>Dothideomycetes</taxon>
        <taxon>Dothideomycetes incertae sedis</taxon>
        <taxon>Eremomycetales</taxon>
        <taxon>Eremomycetaceae</taxon>
        <taxon>Eremomyces</taxon>
    </lineage>
</organism>
<sequence length="57" mass="6557">EIQSHQEEQVKKRKHGAGHWEEQLASQSESIVKADRNESGKSTEETIKQLKEEAKKI</sequence>
<evidence type="ECO:0000313" key="3">
    <source>
        <dbReference type="Proteomes" id="UP000504638"/>
    </source>
</evidence>
<feature type="non-terminal residue" evidence="2">
    <location>
        <position position="1"/>
    </location>
</feature>
<evidence type="ECO:0000313" key="4">
    <source>
        <dbReference type="RefSeq" id="XP_033538396.1"/>
    </source>
</evidence>
<feature type="non-terminal residue" evidence="2">
    <location>
        <position position="57"/>
    </location>
</feature>
<protein>
    <submittedName>
        <fullName evidence="2 4">Uncharacterized protein</fullName>
    </submittedName>
</protein>
<evidence type="ECO:0000256" key="1">
    <source>
        <dbReference type="SAM" id="MobiDB-lite"/>
    </source>
</evidence>
<reference evidence="4" key="3">
    <citation type="submission" date="2025-04" db="UniProtKB">
        <authorList>
            <consortium name="RefSeq"/>
        </authorList>
    </citation>
    <scope>IDENTIFICATION</scope>
    <source>
        <strain evidence="4">CBS 781.70</strain>
    </source>
</reference>
<name>A0A6G1GF75_9PEZI</name>
<reference evidence="4" key="2">
    <citation type="submission" date="2020-04" db="EMBL/GenBank/DDBJ databases">
        <authorList>
            <consortium name="NCBI Genome Project"/>
        </authorList>
    </citation>
    <scope>NUCLEOTIDE SEQUENCE</scope>
    <source>
        <strain evidence="4">CBS 781.70</strain>
    </source>
</reference>
<accession>A0A6G1GF75</accession>
<reference evidence="2 4" key="1">
    <citation type="submission" date="2020-01" db="EMBL/GenBank/DDBJ databases">
        <authorList>
            <consortium name="DOE Joint Genome Institute"/>
            <person name="Haridas S."/>
            <person name="Albert R."/>
            <person name="Binder M."/>
            <person name="Bloem J."/>
            <person name="Labutti K."/>
            <person name="Salamov A."/>
            <person name="Andreopoulos B."/>
            <person name="Baker S.E."/>
            <person name="Barry K."/>
            <person name="Bills G."/>
            <person name="Bluhm B.H."/>
            <person name="Cannon C."/>
            <person name="Castanera R."/>
            <person name="Culley D.E."/>
            <person name="Daum C."/>
            <person name="Ezra D."/>
            <person name="Gonzalez J.B."/>
            <person name="Henrissat B."/>
            <person name="Kuo A."/>
            <person name="Liang C."/>
            <person name="Lipzen A."/>
            <person name="Lutzoni F."/>
            <person name="Magnuson J."/>
            <person name="Mondo S."/>
            <person name="Nolan M."/>
            <person name="Ohm R."/>
            <person name="Pangilinan J."/>
            <person name="Park H.-J."/>
            <person name="Ramirez L."/>
            <person name="Alfaro M."/>
            <person name="Sun H."/>
            <person name="Tritt A."/>
            <person name="Yoshinaga Y."/>
            <person name="Zwiers L.-H."/>
            <person name="Turgeon B.G."/>
            <person name="Goodwin S.B."/>
            <person name="Spatafora J.W."/>
            <person name="Crous P.W."/>
            <person name="Grigoriev I.V."/>
        </authorList>
    </citation>
    <scope>NUCLEOTIDE SEQUENCE</scope>
    <source>
        <strain evidence="2 4">CBS 781.70</strain>
    </source>
</reference>
<feature type="region of interest" description="Disordered" evidence="1">
    <location>
        <begin position="1"/>
        <end position="57"/>
    </location>
</feature>
<feature type="compositionally biased region" description="Basic and acidic residues" evidence="1">
    <location>
        <begin position="32"/>
        <end position="57"/>
    </location>
</feature>
<keyword evidence="3" id="KW-1185">Reference proteome</keyword>
<gene>
    <name evidence="2 4" type="ORF">P152DRAFT_364956</name>
</gene>
<dbReference type="EMBL" id="ML975149">
    <property type="protein sequence ID" value="KAF1816765.1"/>
    <property type="molecule type" value="Genomic_DNA"/>
</dbReference>
<dbReference type="GeneID" id="54415984"/>
<proteinExistence type="predicted"/>
<dbReference type="Proteomes" id="UP000504638">
    <property type="component" value="Unplaced"/>
</dbReference>